<reference evidence="1" key="1">
    <citation type="submission" date="2022-07" db="EMBL/GenBank/DDBJ databases">
        <title>Chromosome-level genome of Muraenolepis orangiensis.</title>
        <authorList>
            <person name="Kim J."/>
        </authorList>
    </citation>
    <scope>NUCLEOTIDE SEQUENCE</scope>
    <source>
        <strain evidence="1">KU_S4_2022</strain>
        <tissue evidence="1">Muscle</tissue>
    </source>
</reference>
<evidence type="ECO:0000313" key="2">
    <source>
        <dbReference type="Proteomes" id="UP001148018"/>
    </source>
</evidence>
<dbReference type="EMBL" id="JANIIK010000420">
    <property type="protein sequence ID" value="KAJ3583338.1"/>
    <property type="molecule type" value="Genomic_DNA"/>
</dbReference>
<keyword evidence="2" id="KW-1185">Reference proteome</keyword>
<dbReference type="AlphaFoldDB" id="A0A9Q0D978"/>
<dbReference type="Proteomes" id="UP001148018">
    <property type="component" value="Unassembled WGS sequence"/>
</dbReference>
<gene>
    <name evidence="1" type="ORF">NHX12_023071</name>
</gene>
<dbReference type="OrthoDB" id="410381at2759"/>
<feature type="non-terminal residue" evidence="1">
    <location>
        <position position="1"/>
    </location>
</feature>
<protein>
    <submittedName>
        <fullName evidence="1">Uncharacterized protein</fullName>
    </submittedName>
</protein>
<evidence type="ECO:0000313" key="1">
    <source>
        <dbReference type="EMBL" id="KAJ3583338.1"/>
    </source>
</evidence>
<sequence>PTQRLEIFCSYAIPRALYMAVNSSSGQTCLRSADSLIRRKLWLAGGGSSQSLLVVQEDLTNVDSVSYRGPECWRAEEFRKWSNKNPQGFGVYLYEKDKISNAWGVGRAKWKESHFIRALQMRCNMLPTLELGNRFGLRGGIPLCRACGKASETGSHILGSCSETKLNRMARHNKLCSLLAQEGAKRNGRCLANGASPKATALGQSLTSSL</sequence>
<name>A0A9Q0D978_9TELE</name>
<proteinExistence type="predicted"/>
<accession>A0A9Q0D978</accession>
<comment type="caution">
    <text evidence="1">The sequence shown here is derived from an EMBL/GenBank/DDBJ whole genome shotgun (WGS) entry which is preliminary data.</text>
</comment>
<organism evidence="1 2">
    <name type="scientific">Muraenolepis orangiensis</name>
    <name type="common">Patagonian moray cod</name>
    <dbReference type="NCBI Taxonomy" id="630683"/>
    <lineage>
        <taxon>Eukaryota</taxon>
        <taxon>Metazoa</taxon>
        <taxon>Chordata</taxon>
        <taxon>Craniata</taxon>
        <taxon>Vertebrata</taxon>
        <taxon>Euteleostomi</taxon>
        <taxon>Actinopterygii</taxon>
        <taxon>Neopterygii</taxon>
        <taxon>Teleostei</taxon>
        <taxon>Neoteleostei</taxon>
        <taxon>Acanthomorphata</taxon>
        <taxon>Zeiogadaria</taxon>
        <taxon>Gadariae</taxon>
        <taxon>Gadiformes</taxon>
        <taxon>Muraenolepidoidei</taxon>
        <taxon>Muraenolepididae</taxon>
        <taxon>Muraenolepis</taxon>
    </lineage>
</organism>